<proteinExistence type="predicted"/>
<dbReference type="CDD" id="cd04511">
    <property type="entry name" value="NUDIX_Hydrolase"/>
    <property type="match status" value="1"/>
</dbReference>
<dbReference type="InterPro" id="IPR029401">
    <property type="entry name" value="Nudix_N"/>
</dbReference>
<sequence length="185" mass="21488">MKFCCQCGNPVSQRIPAGDNRLRYVCEHCHTIHYQNPRIVAGCLPVWGEQVLLCRRAIEPRRGYWTLPAGFMENGETLEQAAARETQEEACARVRDLSLYTLFDLPHINQVYLFFRAELVDLDFAVGEESLEVQLFHERDIPWSELAFPTVGRTLECFFADRREHVYPVRNEPLEALRALHKKPL</sequence>
<gene>
    <name evidence="5" type="ORF">KDW96_06015</name>
</gene>
<dbReference type="Pfam" id="PF14803">
    <property type="entry name" value="Zn_ribbon_Nudix"/>
    <property type="match status" value="1"/>
</dbReference>
<feature type="domain" description="Nudix hydrolase" evidence="4">
    <location>
        <begin position="36"/>
        <end position="159"/>
    </location>
</feature>
<evidence type="ECO:0000256" key="2">
    <source>
        <dbReference type="ARBA" id="ARBA00022801"/>
    </source>
</evidence>
<keyword evidence="6" id="KW-1185">Reference proteome</keyword>
<dbReference type="InterPro" id="IPR020476">
    <property type="entry name" value="Nudix_hydrolase"/>
</dbReference>
<dbReference type="Pfam" id="PF00293">
    <property type="entry name" value="NUDIX"/>
    <property type="match status" value="1"/>
</dbReference>
<dbReference type="PROSITE" id="PS51462">
    <property type="entry name" value="NUDIX"/>
    <property type="match status" value="1"/>
</dbReference>
<evidence type="ECO:0000256" key="3">
    <source>
        <dbReference type="ARBA" id="ARBA00022842"/>
    </source>
</evidence>
<evidence type="ECO:0000313" key="5">
    <source>
        <dbReference type="EMBL" id="UTW08869.1"/>
    </source>
</evidence>
<accession>A0ABY5HC06</accession>
<keyword evidence="2 5" id="KW-0378">Hydrolase</keyword>
<dbReference type="PRINTS" id="PR00502">
    <property type="entry name" value="NUDIXFAMILY"/>
</dbReference>
<dbReference type="Gene3D" id="3.90.79.10">
    <property type="entry name" value="Nucleoside Triphosphate Pyrophosphohydrolase"/>
    <property type="match status" value="1"/>
</dbReference>
<dbReference type="GO" id="GO:0016787">
    <property type="term" value="F:hydrolase activity"/>
    <property type="evidence" value="ECO:0007669"/>
    <property type="project" value="UniProtKB-KW"/>
</dbReference>
<dbReference type="RefSeq" id="WP_255839541.1">
    <property type="nucleotide sequence ID" value="NZ_CP073346.1"/>
</dbReference>
<dbReference type="SUPFAM" id="SSF55811">
    <property type="entry name" value="Nudix"/>
    <property type="match status" value="1"/>
</dbReference>
<reference evidence="5" key="1">
    <citation type="submission" date="2021-04" db="EMBL/GenBank/DDBJ databases">
        <title>Oceanospirillales bacteria with DddD are important DMSP degraders in coastal seawater.</title>
        <authorList>
            <person name="Liu J."/>
        </authorList>
    </citation>
    <scope>NUCLEOTIDE SEQUENCE</scope>
    <source>
        <strain evidence="5">D13-4</strain>
    </source>
</reference>
<keyword evidence="3" id="KW-0460">Magnesium</keyword>
<comment type="cofactor">
    <cofactor evidence="1">
        <name>Mg(2+)</name>
        <dbReference type="ChEBI" id="CHEBI:18420"/>
    </cofactor>
</comment>
<evidence type="ECO:0000313" key="6">
    <source>
        <dbReference type="Proteomes" id="UP001059672"/>
    </source>
</evidence>
<dbReference type="Gene3D" id="2.20.70.10">
    <property type="match status" value="1"/>
</dbReference>
<dbReference type="PANTHER" id="PTHR43222:SF2">
    <property type="entry name" value="NUDIX HYDROLASE 23, CHLOROPLASTIC"/>
    <property type="match status" value="1"/>
</dbReference>
<evidence type="ECO:0000256" key="1">
    <source>
        <dbReference type="ARBA" id="ARBA00001946"/>
    </source>
</evidence>
<organism evidence="5 6">
    <name type="scientific">Pseudomonas benzenivorans</name>
    <dbReference type="NCBI Taxonomy" id="556533"/>
    <lineage>
        <taxon>Bacteria</taxon>
        <taxon>Pseudomonadati</taxon>
        <taxon>Pseudomonadota</taxon>
        <taxon>Gammaproteobacteria</taxon>
        <taxon>Pseudomonadales</taxon>
        <taxon>Pseudomonadaceae</taxon>
        <taxon>Pseudomonas</taxon>
    </lineage>
</organism>
<protein>
    <submittedName>
        <fullName evidence="5">NUDIX hydrolase</fullName>
    </submittedName>
</protein>
<dbReference type="InterPro" id="IPR015797">
    <property type="entry name" value="NUDIX_hydrolase-like_dom_sf"/>
</dbReference>
<dbReference type="PANTHER" id="PTHR43222">
    <property type="entry name" value="NUDIX HYDROLASE 23"/>
    <property type="match status" value="1"/>
</dbReference>
<evidence type="ECO:0000259" key="4">
    <source>
        <dbReference type="PROSITE" id="PS51462"/>
    </source>
</evidence>
<dbReference type="Proteomes" id="UP001059672">
    <property type="component" value="Chromosome"/>
</dbReference>
<name>A0ABY5HC06_9PSED</name>
<dbReference type="EMBL" id="CP073346">
    <property type="protein sequence ID" value="UTW08869.1"/>
    <property type="molecule type" value="Genomic_DNA"/>
</dbReference>
<dbReference type="InterPro" id="IPR000086">
    <property type="entry name" value="NUDIX_hydrolase_dom"/>
</dbReference>